<accession>A0AAV8UD47</accession>
<reference evidence="3 4" key="1">
    <citation type="submission" date="2021-09" db="EMBL/GenBank/DDBJ databases">
        <title>Genomic insights and catalytic innovation underlie evolution of tropane alkaloids biosynthesis.</title>
        <authorList>
            <person name="Wang Y.-J."/>
            <person name="Tian T."/>
            <person name="Huang J.-P."/>
            <person name="Huang S.-X."/>
        </authorList>
    </citation>
    <scope>NUCLEOTIDE SEQUENCE [LARGE SCALE GENOMIC DNA]</scope>
    <source>
        <strain evidence="3">KIB-2018</strain>
        <tissue evidence="3">Leaf</tissue>
    </source>
</reference>
<dbReference type="EMBL" id="JAIWQS010000008">
    <property type="protein sequence ID" value="KAJ8900363.1"/>
    <property type="molecule type" value="Genomic_DNA"/>
</dbReference>
<protein>
    <recommendedName>
        <fullName evidence="5">Cell number regulator 6</fullName>
    </recommendedName>
</protein>
<dbReference type="Pfam" id="PF04749">
    <property type="entry name" value="PLAC8"/>
    <property type="match status" value="1"/>
</dbReference>
<keyword evidence="2" id="KW-0812">Transmembrane</keyword>
<dbReference type="PANTHER" id="PTHR15907">
    <property type="entry name" value="DUF614 FAMILY PROTEIN-RELATED"/>
    <property type="match status" value="1"/>
</dbReference>
<gene>
    <name evidence="3" type="ORF">K2173_025003</name>
</gene>
<dbReference type="NCBIfam" id="TIGR01571">
    <property type="entry name" value="A_thal_Cys_rich"/>
    <property type="match status" value="1"/>
</dbReference>
<evidence type="ECO:0000256" key="2">
    <source>
        <dbReference type="SAM" id="Phobius"/>
    </source>
</evidence>
<keyword evidence="2" id="KW-0472">Membrane</keyword>
<sequence length="262" mass="28444">MAEGNASRYVKLTKDQAPLEDIAPGELNQPIKVPQLIVHRCLECGQPLPESYEPPADEEWTTGLCGCLEDLDSCWTGLVCPCVLFGQNVEAMRDDISWTNACVCHALCVEGGMAVAVTAAAATALFHGIDPKTSFLICEALFFCWWMCGIYTGLFRQSLQKKYHLKDSPCDPCLVHCCVHWCALCQEHREMKNHLSDNVDVQITVVNPPPTQQMKSVDNRASASSSSSSAGSKSLALSTTVAPPAQSSSGNGKHTNLEIMPI</sequence>
<feature type="compositionally biased region" description="Polar residues" evidence="1">
    <location>
        <begin position="239"/>
        <end position="254"/>
    </location>
</feature>
<dbReference type="InterPro" id="IPR006461">
    <property type="entry name" value="PLAC_motif_containing"/>
</dbReference>
<proteinExistence type="predicted"/>
<comment type="caution">
    <text evidence="3">The sequence shown here is derived from an EMBL/GenBank/DDBJ whole genome shotgun (WGS) entry which is preliminary data.</text>
</comment>
<organism evidence="3 4">
    <name type="scientific">Erythroxylum novogranatense</name>
    <dbReference type="NCBI Taxonomy" id="1862640"/>
    <lineage>
        <taxon>Eukaryota</taxon>
        <taxon>Viridiplantae</taxon>
        <taxon>Streptophyta</taxon>
        <taxon>Embryophyta</taxon>
        <taxon>Tracheophyta</taxon>
        <taxon>Spermatophyta</taxon>
        <taxon>Magnoliopsida</taxon>
        <taxon>eudicotyledons</taxon>
        <taxon>Gunneridae</taxon>
        <taxon>Pentapetalae</taxon>
        <taxon>rosids</taxon>
        <taxon>fabids</taxon>
        <taxon>Malpighiales</taxon>
        <taxon>Erythroxylaceae</taxon>
        <taxon>Erythroxylum</taxon>
    </lineage>
</organism>
<name>A0AAV8UD47_9ROSI</name>
<evidence type="ECO:0000313" key="3">
    <source>
        <dbReference type="EMBL" id="KAJ8900363.1"/>
    </source>
</evidence>
<feature type="compositionally biased region" description="Low complexity" evidence="1">
    <location>
        <begin position="221"/>
        <end position="238"/>
    </location>
</feature>
<feature type="transmembrane region" description="Helical" evidence="2">
    <location>
        <begin position="133"/>
        <end position="154"/>
    </location>
</feature>
<dbReference type="AlphaFoldDB" id="A0AAV8UD47"/>
<evidence type="ECO:0000256" key="1">
    <source>
        <dbReference type="SAM" id="MobiDB-lite"/>
    </source>
</evidence>
<feature type="transmembrane region" description="Helical" evidence="2">
    <location>
        <begin position="102"/>
        <end position="127"/>
    </location>
</feature>
<evidence type="ECO:0008006" key="5">
    <source>
        <dbReference type="Google" id="ProtNLM"/>
    </source>
</evidence>
<dbReference type="Proteomes" id="UP001159364">
    <property type="component" value="Linkage Group LG08"/>
</dbReference>
<evidence type="ECO:0000313" key="4">
    <source>
        <dbReference type="Proteomes" id="UP001159364"/>
    </source>
</evidence>
<keyword evidence="4" id="KW-1185">Reference proteome</keyword>
<feature type="region of interest" description="Disordered" evidence="1">
    <location>
        <begin position="208"/>
        <end position="262"/>
    </location>
</feature>
<keyword evidence="2" id="KW-1133">Transmembrane helix</keyword>